<dbReference type="AlphaFoldDB" id="A0A8H3M951"/>
<reference evidence="1" key="1">
    <citation type="submission" date="2019-10" db="EMBL/GenBank/DDBJ databases">
        <title>Conservation and host-specific expression of non-tandemly repeated heterogenous ribosome RNA gene in arbuscular mycorrhizal fungi.</title>
        <authorList>
            <person name="Maeda T."/>
            <person name="Kobayashi Y."/>
            <person name="Nakagawa T."/>
            <person name="Ezawa T."/>
            <person name="Yamaguchi K."/>
            <person name="Bino T."/>
            <person name="Nishimoto Y."/>
            <person name="Shigenobu S."/>
            <person name="Kawaguchi M."/>
        </authorList>
    </citation>
    <scope>NUCLEOTIDE SEQUENCE</scope>
    <source>
        <strain evidence="1">HR1</strain>
    </source>
</reference>
<dbReference type="InterPro" id="IPR036397">
    <property type="entry name" value="RNaseH_sf"/>
</dbReference>
<organism evidence="1 2">
    <name type="scientific">Rhizophagus clarus</name>
    <dbReference type="NCBI Taxonomy" id="94130"/>
    <lineage>
        <taxon>Eukaryota</taxon>
        <taxon>Fungi</taxon>
        <taxon>Fungi incertae sedis</taxon>
        <taxon>Mucoromycota</taxon>
        <taxon>Glomeromycotina</taxon>
        <taxon>Glomeromycetes</taxon>
        <taxon>Glomerales</taxon>
        <taxon>Glomeraceae</taxon>
        <taxon>Rhizophagus</taxon>
    </lineage>
</organism>
<name>A0A8H3M951_9GLOM</name>
<dbReference type="Proteomes" id="UP000615446">
    <property type="component" value="Unassembled WGS sequence"/>
</dbReference>
<dbReference type="Gene3D" id="3.30.420.10">
    <property type="entry name" value="Ribonuclease H-like superfamily/Ribonuclease H"/>
    <property type="match status" value="1"/>
</dbReference>
<comment type="caution">
    <text evidence="1">The sequence shown here is derived from an EMBL/GenBank/DDBJ whole genome shotgun (WGS) entry which is preliminary data.</text>
</comment>
<sequence>MSLSLNKQYEIVFLHEHSEGLKWGYAKIASYIHCSKSTIVYWIQKYWKNKDLTDEKKSGNDLVSLKISKPLLSEKHRVNRLKWAKNHKNFDWKKVIFTDESTFQLFQSNRKVWQFSGRRKIFHTVKHPQKVHVWGCFSILGFGKLICFERNLNSLFMCNIYERGLLTSASKFFEAENIEWILQEDNDPKHHSKICKRWKEANEVTVLPWPSMFPD</sequence>
<evidence type="ECO:0000313" key="1">
    <source>
        <dbReference type="EMBL" id="GES99796.1"/>
    </source>
</evidence>
<accession>A0A8H3M951</accession>
<protein>
    <submittedName>
        <fullName evidence="1">IS630 family transposase</fullName>
    </submittedName>
</protein>
<gene>
    <name evidence="1" type="ORF">RCL2_002627900</name>
</gene>
<dbReference type="EMBL" id="BLAL01000285">
    <property type="protein sequence ID" value="GES99796.1"/>
    <property type="molecule type" value="Genomic_DNA"/>
</dbReference>
<dbReference type="OrthoDB" id="2410351at2759"/>
<proteinExistence type="predicted"/>
<dbReference type="GO" id="GO:0003676">
    <property type="term" value="F:nucleic acid binding"/>
    <property type="evidence" value="ECO:0007669"/>
    <property type="project" value="InterPro"/>
</dbReference>
<evidence type="ECO:0000313" key="2">
    <source>
        <dbReference type="Proteomes" id="UP000615446"/>
    </source>
</evidence>